<comment type="caution">
    <text evidence="1">The sequence shown here is derived from an EMBL/GenBank/DDBJ whole genome shotgun (WGS) entry which is preliminary data.</text>
</comment>
<proteinExistence type="predicted"/>
<accession>A0A833S2U3</accession>
<evidence type="ECO:0000313" key="2">
    <source>
        <dbReference type="EMBL" id="KAF4134286.1"/>
    </source>
</evidence>
<protein>
    <submittedName>
        <fullName evidence="1">Uncharacterized protein</fullName>
    </submittedName>
</protein>
<dbReference type="EMBL" id="JAACNO010002302">
    <property type="protein sequence ID" value="KAF4134286.1"/>
    <property type="molecule type" value="Genomic_DNA"/>
</dbReference>
<keyword evidence="3" id="KW-1185">Reference proteome</keyword>
<reference evidence="1" key="1">
    <citation type="submission" date="2020-04" db="EMBL/GenBank/DDBJ databases">
        <title>Hybrid Assembly of Korean Phytophthora infestans isolates.</title>
        <authorList>
            <person name="Prokchorchik M."/>
            <person name="Lee Y."/>
            <person name="Seo J."/>
            <person name="Cho J.-H."/>
            <person name="Park Y.-E."/>
            <person name="Jang D.-C."/>
            <person name="Im J.-S."/>
            <person name="Choi J.-G."/>
            <person name="Park H.-J."/>
            <person name="Lee G.-B."/>
            <person name="Lee Y.-G."/>
            <person name="Hong S.-Y."/>
            <person name="Cho K."/>
            <person name="Sohn K.H."/>
        </authorList>
    </citation>
    <scope>NUCLEOTIDE SEQUENCE</scope>
    <source>
        <strain evidence="1">KR_1_A1</strain>
        <strain evidence="2">KR_2_A2</strain>
    </source>
</reference>
<gene>
    <name evidence="1" type="ORF">GN244_ATG20187</name>
    <name evidence="2" type="ORF">GN958_ATG16514</name>
</gene>
<evidence type="ECO:0000313" key="1">
    <source>
        <dbReference type="EMBL" id="KAF4028142.1"/>
    </source>
</evidence>
<dbReference type="EMBL" id="WSZM01001137">
    <property type="protein sequence ID" value="KAF4028142.1"/>
    <property type="molecule type" value="Genomic_DNA"/>
</dbReference>
<dbReference type="Proteomes" id="UP000704712">
    <property type="component" value="Unassembled WGS sequence"/>
</dbReference>
<organism evidence="1 3">
    <name type="scientific">Phytophthora infestans</name>
    <name type="common">Potato late blight agent</name>
    <name type="synonym">Botrytis infestans</name>
    <dbReference type="NCBI Taxonomy" id="4787"/>
    <lineage>
        <taxon>Eukaryota</taxon>
        <taxon>Sar</taxon>
        <taxon>Stramenopiles</taxon>
        <taxon>Oomycota</taxon>
        <taxon>Peronosporomycetes</taxon>
        <taxon>Peronosporales</taxon>
        <taxon>Peronosporaceae</taxon>
        <taxon>Phytophthora</taxon>
    </lineage>
</organism>
<sequence length="109" mass="12578">MALHQENDKNSTCGPQVVGFDTYCLIAISIHMNTRPHSKIWTDKNLLSDCFRLIPFCTPLPGLVYMSPMRSCTLTRRNTMARRQIVRVARVPAWILRSRTRSASWVTRN</sequence>
<dbReference type="AlphaFoldDB" id="A0A833S2U3"/>
<name>A0A833S2U3_PHYIN</name>
<dbReference type="Proteomes" id="UP000602510">
    <property type="component" value="Unassembled WGS sequence"/>
</dbReference>
<evidence type="ECO:0000313" key="3">
    <source>
        <dbReference type="Proteomes" id="UP000602510"/>
    </source>
</evidence>